<dbReference type="eggNOG" id="ENOG502R22N">
    <property type="taxonomic scope" value="Eukaryota"/>
</dbReference>
<organism evidence="3 4">
    <name type="scientific">Caenorhabditis tropicalis</name>
    <dbReference type="NCBI Taxonomy" id="1561998"/>
    <lineage>
        <taxon>Eukaryota</taxon>
        <taxon>Metazoa</taxon>
        <taxon>Ecdysozoa</taxon>
        <taxon>Nematoda</taxon>
        <taxon>Chromadorea</taxon>
        <taxon>Rhabditida</taxon>
        <taxon>Rhabditina</taxon>
        <taxon>Rhabditomorpha</taxon>
        <taxon>Rhabditoidea</taxon>
        <taxon>Rhabditidae</taxon>
        <taxon>Peloderinae</taxon>
        <taxon>Caenorhabditis</taxon>
    </lineage>
</organism>
<feature type="transmembrane region" description="Helical" evidence="1">
    <location>
        <begin position="90"/>
        <end position="110"/>
    </location>
</feature>
<keyword evidence="1" id="KW-0812">Transmembrane</keyword>
<evidence type="ECO:0000256" key="1">
    <source>
        <dbReference type="SAM" id="Phobius"/>
    </source>
</evidence>
<feature type="transmembrane region" description="Helical" evidence="1">
    <location>
        <begin position="122"/>
        <end position="149"/>
    </location>
</feature>
<proteinExistence type="predicted"/>
<feature type="transmembrane region" description="Helical" evidence="1">
    <location>
        <begin position="257"/>
        <end position="280"/>
    </location>
</feature>
<evidence type="ECO:0000313" key="3">
    <source>
        <dbReference type="Proteomes" id="UP000095282"/>
    </source>
</evidence>
<name>A0A1I7TIN4_9PELO</name>
<keyword evidence="1" id="KW-1133">Transmembrane helix</keyword>
<dbReference type="Proteomes" id="UP000095282">
    <property type="component" value="Unplaced"/>
</dbReference>
<protein>
    <submittedName>
        <fullName evidence="4">7TM_GPCR_Srx domain-containing protein</fullName>
    </submittedName>
</protein>
<evidence type="ECO:0000259" key="2">
    <source>
        <dbReference type="Pfam" id="PF10328"/>
    </source>
</evidence>
<reference evidence="4" key="1">
    <citation type="submission" date="2016-11" db="UniProtKB">
        <authorList>
            <consortium name="WormBaseParasite"/>
        </authorList>
    </citation>
    <scope>IDENTIFICATION</scope>
</reference>
<dbReference type="Pfam" id="PF10328">
    <property type="entry name" value="7TM_GPCR_Srx"/>
    <property type="match status" value="1"/>
</dbReference>
<feature type="transmembrane region" description="Helical" evidence="1">
    <location>
        <begin position="48"/>
        <end position="70"/>
    </location>
</feature>
<dbReference type="InterPro" id="IPR019430">
    <property type="entry name" value="7TM_GPCR_serpentine_rcpt_Srx"/>
</dbReference>
<keyword evidence="3" id="KW-1185">Reference proteome</keyword>
<feature type="transmembrane region" description="Helical" evidence="1">
    <location>
        <begin position="173"/>
        <end position="192"/>
    </location>
</feature>
<dbReference type="WBParaSite" id="Csp11.Scaffold624.g6313.t1">
    <property type="protein sequence ID" value="Csp11.Scaffold624.g6313.t1"/>
    <property type="gene ID" value="Csp11.Scaffold624.g6313"/>
</dbReference>
<dbReference type="AlphaFoldDB" id="A0A1I7TIN4"/>
<dbReference type="Gene3D" id="1.20.1070.10">
    <property type="entry name" value="Rhodopsin 7-helix transmembrane proteins"/>
    <property type="match status" value="1"/>
</dbReference>
<accession>A0A1I7TIN4</accession>
<evidence type="ECO:0000313" key="4">
    <source>
        <dbReference type="WBParaSite" id="Csp11.Scaffold624.g6313.t1"/>
    </source>
</evidence>
<sequence length="302" mass="34926">MMSDRWISSMITVFVMTFGLITNIIVLMTARKLSSMRSSFGIITKNQAICNISMCILFLLFVSPLQFTMLKVPYQYSHYVGTLSMIIYEIAAQLNFFNSLNRFCAVYMIFAYDRIFSSFNTYFLRNFACVVAVSMCVTFYEILGCYLYFEPEYWIFSYPEDDHCNKLTWYCDFIFNIGLVGATLFFNLLAAYKAAKLHRIVSDTTGIRQSKDQRQRELNFIRQSFFQGLSMSVALIFYHITAPLIENKILLFLDASLWAFMLAFEGGIILLSNQEILLAVKKKRHGLFVSTTKLSSSYAFQS</sequence>
<feature type="transmembrane region" description="Helical" evidence="1">
    <location>
        <begin position="6"/>
        <end position="27"/>
    </location>
</feature>
<keyword evidence="1" id="KW-0472">Membrane</keyword>
<feature type="transmembrane region" description="Helical" evidence="1">
    <location>
        <begin position="224"/>
        <end position="245"/>
    </location>
</feature>
<feature type="domain" description="7TM GPCR serpentine receptor class x (Srx)" evidence="2">
    <location>
        <begin position="14"/>
        <end position="273"/>
    </location>
</feature>
<dbReference type="SUPFAM" id="SSF81321">
    <property type="entry name" value="Family A G protein-coupled receptor-like"/>
    <property type="match status" value="1"/>
</dbReference>
<dbReference type="PANTHER" id="PTHR23017">
    <property type="entry name" value="SERPENTINE RECEPTOR, CLASS X"/>
    <property type="match status" value="1"/>
</dbReference>
<dbReference type="PANTHER" id="PTHR23017:SF11">
    <property type="entry name" value="7TM GPCR SERPENTINE RECEPTOR CLASS X (SRX) DOMAIN-CONTAINING PROTEIN"/>
    <property type="match status" value="1"/>
</dbReference>